<name>E2ZB14_9FIRM</name>
<dbReference type="InterPro" id="IPR017853">
    <property type="entry name" value="GH"/>
</dbReference>
<dbReference type="PANTHER" id="PTHR34135">
    <property type="entry name" value="LYSOZYME"/>
    <property type="match status" value="1"/>
</dbReference>
<dbReference type="GO" id="GO:0016998">
    <property type="term" value="P:cell wall macromolecule catabolic process"/>
    <property type="evidence" value="ECO:0007669"/>
    <property type="project" value="InterPro"/>
</dbReference>
<reference evidence="2 3" key="1">
    <citation type="submission" date="2010-08" db="EMBL/GenBank/DDBJ databases">
        <authorList>
            <person name="Weinstock G."/>
            <person name="Sodergren E."/>
            <person name="Clifton S."/>
            <person name="Fulton L."/>
            <person name="Fulton B."/>
            <person name="Courtney L."/>
            <person name="Fronick C."/>
            <person name="Harrison M."/>
            <person name="Strong C."/>
            <person name="Farmer C."/>
            <person name="Delahaunty K."/>
            <person name="Markovic C."/>
            <person name="Hall O."/>
            <person name="Minx P."/>
            <person name="Tomlinson C."/>
            <person name="Mitreva M."/>
            <person name="Hou S."/>
            <person name="Chen J."/>
            <person name="Wollam A."/>
            <person name="Pepin K.H."/>
            <person name="Johnson M."/>
            <person name="Bhonagiri V."/>
            <person name="Zhang X."/>
            <person name="Suruliraj S."/>
            <person name="Warren W."/>
            <person name="Chinwalla A."/>
            <person name="Mardis E.R."/>
            <person name="Wilson R.K."/>
        </authorList>
    </citation>
    <scope>NUCLEOTIDE SEQUENCE [LARGE SCALE GENOMIC DNA]</scope>
    <source>
        <strain evidence="2 3">F0359</strain>
    </source>
</reference>
<dbReference type="GO" id="GO:0016052">
    <property type="term" value="P:carbohydrate catabolic process"/>
    <property type="evidence" value="ECO:0007669"/>
    <property type="project" value="TreeGrafter"/>
</dbReference>
<comment type="similarity">
    <text evidence="1">Belongs to the glycosyl hydrolase 25 family.</text>
</comment>
<dbReference type="PROSITE" id="PS51904">
    <property type="entry name" value="GLYCOSYL_HYDROL_F25_2"/>
    <property type="match status" value="1"/>
</dbReference>
<dbReference type="EMBL" id="AECS01000015">
    <property type="protein sequence ID" value="EFQ04499.1"/>
    <property type="molecule type" value="Genomic_DNA"/>
</dbReference>
<dbReference type="InterPro" id="IPR002053">
    <property type="entry name" value="Glyco_hydro_25"/>
</dbReference>
<evidence type="ECO:0000313" key="2">
    <source>
        <dbReference type="EMBL" id="EFQ04499.1"/>
    </source>
</evidence>
<dbReference type="STRING" id="706434.HMPREF9429_00640"/>
<dbReference type="SUPFAM" id="SSF51445">
    <property type="entry name" value="(Trans)glycosidases"/>
    <property type="match status" value="1"/>
</dbReference>
<keyword evidence="3" id="KW-1185">Reference proteome</keyword>
<protein>
    <submittedName>
        <fullName evidence="2">Glycosyl hydrolase family 25</fullName>
    </submittedName>
</protein>
<dbReference type="GO" id="GO:0009253">
    <property type="term" value="P:peptidoglycan catabolic process"/>
    <property type="evidence" value="ECO:0007669"/>
    <property type="project" value="InterPro"/>
</dbReference>
<evidence type="ECO:0000313" key="3">
    <source>
        <dbReference type="Proteomes" id="UP000003195"/>
    </source>
</evidence>
<dbReference type="AlphaFoldDB" id="E2ZB14"/>
<dbReference type="Gene3D" id="3.20.20.80">
    <property type="entry name" value="Glycosidases"/>
    <property type="match status" value="1"/>
</dbReference>
<organism evidence="2 3">
    <name type="scientific">Megasphaera micronuciformis F0359</name>
    <dbReference type="NCBI Taxonomy" id="706434"/>
    <lineage>
        <taxon>Bacteria</taxon>
        <taxon>Bacillati</taxon>
        <taxon>Bacillota</taxon>
        <taxon>Negativicutes</taxon>
        <taxon>Veillonellales</taxon>
        <taxon>Veillonellaceae</taxon>
        <taxon>Megasphaera</taxon>
    </lineage>
</organism>
<dbReference type="Pfam" id="PF01183">
    <property type="entry name" value="Glyco_hydro_25"/>
    <property type="match status" value="1"/>
</dbReference>
<dbReference type="PANTHER" id="PTHR34135:SF2">
    <property type="entry name" value="LYSOZYME"/>
    <property type="match status" value="1"/>
</dbReference>
<dbReference type="eggNOG" id="COG3757">
    <property type="taxonomic scope" value="Bacteria"/>
</dbReference>
<accession>E2ZB14</accession>
<keyword evidence="2" id="KW-0378">Hydrolase</keyword>
<proteinExistence type="inferred from homology"/>
<evidence type="ECO:0000256" key="1">
    <source>
        <dbReference type="ARBA" id="ARBA00010646"/>
    </source>
</evidence>
<comment type="caution">
    <text evidence="2">The sequence shown here is derived from an EMBL/GenBank/DDBJ whole genome shotgun (WGS) entry which is preliminary data.</text>
</comment>
<dbReference type="OrthoDB" id="9802228at2"/>
<dbReference type="GO" id="GO:0003796">
    <property type="term" value="F:lysozyme activity"/>
    <property type="evidence" value="ECO:0007669"/>
    <property type="project" value="InterPro"/>
</dbReference>
<dbReference type="RefSeq" id="WP_006941533.1">
    <property type="nucleotide sequence ID" value="NZ_GL538188.1"/>
</dbReference>
<sequence>MREGIDVSYCQEGFDFEAAKAAGKEFCIVRIGRTRGDGRQELDDLFIHNINAAKAAGMDIGVYFYSLATTTWQAQQETMWLVKQLDIYLKDVELKAGIWMDIEEEMQKELGAQELTSVVMAGINIMNEAGKYVGIYGSYDTLVNCMNLEDIPDYVPFFVAIFGPVNYFKQEYPNKTCSLWQYSDEGQ</sequence>
<feature type="non-terminal residue" evidence="2">
    <location>
        <position position="187"/>
    </location>
</feature>
<gene>
    <name evidence="2" type="ORF">HMPREF9429_00640</name>
</gene>
<dbReference type="Proteomes" id="UP000003195">
    <property type="component" value="Unassembled WGS sequence"/>
</dbReference>
<dbReference type="HOGENOM" id="CLU_044973_8_2_9"/>